<comment type="similarity">
    <text evidence="1">Belongs to the heat shock protein 70 family.</text>
</comment>
<dbReference type="OrthoDB" id="3789372at2759"/>
<keyword evidence="3" id="KW-0067">ATP-binding</keyword>
<dbReference type="InterPro" id="IPR013126">
    <property type="entry name" value="Hsp_70_fam"/>
</dbReference>
<dbReference type="GO" id="GO:0140662">
    <property type="term" value="F:ATP-dependent protein folding chaperone"/>
    <property type="evidence" value="ECO:0007669"/>
    <property type="project" value="InterPro"/>
</dbReference>
<dbReference type="InterPro" id="IPR043129">
    <property type="entry name" value="ATPase_NBD"/>
</dbReference>
<dbReference type="PANTHER" id="PTHR19375">
    <property type="entry name" value="HEAT SHOCK PROTEIN 70KDA"/>
    <property type="match status" value="1"/>
</dbReference>
<organism evidence="4 5">
    <name type="scientific">Anisodus acutangulus</name>
    <dbReference type="NCBI Taxonomy" id="402998"/>
    <lineage>
        <taxon>Eukaryota</taxon>
        <taxon>Viridiplantae</taxon>
        <taxon>Streptophyta</taxon>
        <taxon>Embryophyta</taxon>
        <taxon>Tracheophyta</taxon>
        <taxon>Spermatophyta</taxon>
        <taxon>Magnoliopsida</taxon>
        <taxon>eudicotyledons</taxon>
        <taxon>Gunneridae</taxon>
        <taxon>Pentapetalae</taxon>
        <taxon>asterids</taxon>
        <taxon>lamiids</taxon>
        <taxon>Solanales</taxon>
        <taxon>Solanaceae</taxon>
        <taxon>Solanoideae</taxon>
        <taxon>Hyoscyameae</taxon>
        <taxon>Anisodus</taxon>
    </lineage>
</organism>
<protein>
    <submittedName>
        <fullName evidence="4">Uncharacterized protein</fullName>
    </submittedName>
</protein>
<dbReference type="Gene3D" id="3.30.420.40">
    <property type="match status" value="1"/>
</dbReference>
<dbReference type="EMBL" id="JAJAGQ010000023">
    <property type="protein sequence ID" value="KAJ8527523.1"/>
    <property type="molecule type" value="Genomic_DNA"/>
</dbReference>
<keyword evidence="5" id="KW-1185">Reference proteome</keyword>
<dbReference type="Proteomes" id="UP001152561">
    <property type="component" value="Unassembled WGS sequence"/>
</dbReference>
<proteinExistence type="inferred from homology"/>
<evidence type="ECO:0000256" key="2">
    <source>
        <dbReference type="ARBA" id="ARBA00022741"/>
    </source>
</evidence>
<evidence type="ECO:0000313" key="4">
    <source>
        <dbReference type="EMBL" id="KAJ8527523.1"/>
    </source>
</evidence>
<accession>A0A9Q1L5U8</accession>
<comment type="caution">
    <text evidence="4">The sequence shown here is derived from an EMBL/GenBank/DDBJ whole genome shotgun (WGS) entry which is preliminary data.</text>
</comment>
<name>A0A9Q1L5U8_9SOLA</name>
<reference evidence="5" key="1">
    <citation type="journal article" date="2023" name="Proc. Natl. Acad. Sci. U.S.A.">
        <title>Genomic and structural basis for evolution of tropane alkaloid biosynthesis.</title>
        <authorList>
            <person name="Wanga Y.-J."/>
            <person name="Taina T."/>
            <person name="Yua J.-Y."/>
            <person name="Lia J."/>
            <person name="Xua B."/>
            <person name="Chenc J."/>
            <person name="D'Auriad J.C."/>
            <person name="Huanga J.-P."/>
            <person name="Huanga S.-X."/>
        </authorList>
    </citation>
    <scope>NUCLEOTIDE SEQUENCE [LARGE SCALE GENOMIC DNA]</scope>
    <source>
        <strain evidence="5">cv. KIB-2019</strain>
    </source>
</reference>
<evidence type="ECO:0000256" key="1">
    <source>
        <dbReference type="ARBA" id="ARBA00007381"/>
    </source>
</evidence>
<evidence type="ECO:0000313" key="5">
    <source>
        <dbReference type="Proteomes" id="UP001152561"/>
    </source>
</evidence>
<dbReference type="FunFam" id="3.30.420.40:FF:000028">
    <property type="entry name" value="heat shock 70 kDa protein-like"/>
    <property type="match status" value="1"/>
</dbReference>
<dbReference type="Pfam" id="PF00012">
    <property type="entry name" value="HSP70"/>
    <property type="match status" value="1"/>
</dbReference>
<gene>
    <name evidence="4" type="ORF">K7X08_014974</name>
</gene>
<dbReference type="AlphaFoldDB" id="A0A9Q1L5U8"/>
<dbReference type="SUPFAM" id="SSF53067">
    <property type="entry name" value="Actin-like ATPase domain"/>
    <property type="match status" value="1"/>
</dbReference>
<sequence length="169" mass="19141">MAFTMSQERGQLEKLQRIKQLLTRKFDDPEVQKIIKMLPFIVVNKDGKPCVEVKIKDDNVEVLSPEEICAMFLQKMKETAEAHLRKSINHDVVTVPAYFNDTQRQATKEDCRLLYHSSNAVSSSEFNNQAGKLSALTTTDLSSASEEGSPKIRRSILSWTYEDGISLTT</sequence>
<dbReference type="GO" id="GO:0005524">
    <property type="term" value="F:ATP binding"/>
    <property type="evidence" value="ECO:0007669"/>
    <property type="project" value="UniProtKB-KW"/>
</dbReference>
<evidence type="ECO:0000256" key="3">
    <source>
        <dbReference type="ARBA" id="ARBA00022840"/>
    </source>
</evidence>
<keyword evidence="2" id="KW-0547">Nucleotide-binding</keyword>